<keyword evidence="7 11" id="KW-0472">Membrane</keyword>
<dbReference type="FunFam" id="1.10.287.950:FF:000001">
    <property type="entry name" value="Methyl-accepting chemotaxis sensory transducer"/>
    <property type="match status" value="1"/>
</dbReference>
<evidence type="ECO:0000256" key="4">
    <source>
        <dbReference type="ARBA" id="ARBA00022500"/>
    </source>
</evidence>
<dbReference type="CDD" id="cd12912">
    <property type="entry name" value="PDC2_MCP_like"/>
    <property type="match status" value="1"/>
</dbReference>
<evidence type="ECO:0000256" key="11">
    <source>
        <dbReference type="SAM" id="Phobius"/>
    </source>
</evidence>
<keyword evidence="3" id="KW-1003">Cell membrane</keyword>
<dbReference type="AlphaFoldDB" id="A0AB39H8I4"/>
<evidence type="ECO:0000259" key="12">
    <source>
        <dbReference type="PROSITE" id="PS50111"/>
    </source>
</evidence>
<dbReference type="GO" id="GO:0004888">
    <property type="term" value="F:transmembrane signaling receptor activity"/>
    <property type="evidence" value="ECO:0007669"/>
    <property type="project" value="InterPro"/>
</dbReference>
<dbReference type="CDD" id="cd12913">
    <property type="entry name" value="PDC1_MCP_like"/>
    <property type="match status" value="1"/>
</dbReference>
<reference evidence="14" key="1">
    <citation type="submission" date="2024-07" db="EMBL/GenBank/DDBJ databases">
        <title>Genome Analysis of a Potential Novel Vibrio Species Secreting pH- and Thermo-stable Alginate Lyase and its Application in Producing Alginate Oligosaccharides.</title>
        <authorList>
            <person name="Huang H."/>
            <person name="Bao K."/>
        </authorList>
    </citation>
    <scope>NUCLEOTIDE SEQUENCE</scope>
    <source>
        <strain evidence="14">HB236076</strain>
    </source>
</reference>
<dbReference type="Pfam" id="PF00672">
    <property type="entry name" value="HAMP"/>
    <property type="match status" value="1"/>
</dbReference>
<evidence type="ECO:0000256" key="8">
    <source>
        <dbReference type="ARBA" id="ARBA00023224"/>
    </source>
</evidence>
<sequence length="636" mass="68768">MIFGFKTRLNLCALVILAAALICSSLLSYQSKKALIDQQITTLGQSTLNYESRAVSTWLEQHVTSLKTLSQWVAQQEDRTSIGPLLQNLNNSLDFTNLAFAVQGQSTLVSAEGKLSTYRPFQLNPSTRPWYQLATQSAGIQLSEIYRDSVTQKPVISLSIAVRKQGQLLGVLVGDLSLDTLLNMANNVDFKGGYAILLDKNLNVLASPVAQQIGSPLSDYDPKLSVLEQRIKQDDQGQVEYQMSGVNKVGYFSSITLAGHRAFEMLIAVDKDALYATLRQELSNSLWFTLGSILIGGVLMFGVMTLLYRPIVALRELTQDLSSGDADLTRRLPEKGHDDLAVIARSINLFIAHLQALVTDIATASKQIDLGLNGAESVAQNNHTVLLNHQSETEQVASAVTEMSSTAESVAKGAQAGADLAQILTGLANSSHQSISATADDMGSLSNELTKASEQAHHMNEEAQQITQVLDVIQGISEQTNLLALNAAIEAARAGEAGRGFAVVADEVRALAARTQTSTQEISQMLDSLNHGATNVVTMMDSTRGQFDNTVSTTQSALTTISDINVQVAGLEDSNANIATAAEEQRAVTEEVSRNINRIKEIAEHLTQSGQEVLASTEKVSEVNRRLRSHLSRFKV</sequence>
<evidence type="ECO:0000256" key="1">
    <source>
        <dbReference type="ARBA" id="ARBA00004533"/>
    </source>
</evidence>
<evidence type="ECO:0000256" key="3">
    <source>
        <dbReference type="ARBA" id="ARBA00022475"/>
    </source>
</evidence>
<dbReference type="GO" id="GO:0006935">
    <property type="term" value="P:chemotaxis"/>
    <property type="evidence" value="ECO:0007669"/>
    <property type="project" value="UniProtKB-KW"/>
</dbReference>
<evidence type="ECO:0000313" key="14">
    <source>
        <dbReference type="EMBL" id="XDK24319.1"/>
    </source>
</evidence>
<keyword evidence="6 11" id="KW-1133">Transmembrane helix</keyword>
<dbReference type="InterPro" id="IPR003660">
    <property type="entry name" value="HAMP_dom"/>
</dbReference>
<evidence type="ECO:0000256" key="7">
    <source>
        <dbReference type="ARBA" id="ARBA00023136"/>
    </source>
</evidence>
<keyword evidence="5 11" id="KW-0812">Transmembrane</keyword>
<dbReference type="InterPro" id="IPR004089">
    <property type="entry name" value="MCPsignal_dom"/>
</dbReference>
<dbReference type="SMART" id="SM00283">
    <property type="entry name" value="MA"/>
    <property type="match status" value="1"/>
</dbReference>
<dbReference type="Gene3D" id="3.30.450.20">
    <property type="entry name" value="PAS domain"/>
    <property type="match status" value="2"/>
</dbReference>
<feature type="domain" description="HAMP" evidence="13">
    <location>
        <begin position="309"/>
        <end position="359"/>
    </location>
</feature>
<evidence type="ECO:0000256" key="9">
    <source>
        <dbReference type="ARBA" id="ARBA00029447"/>
    </source>
</evidence>
<evidence type="ECO:0000259" key="13">
    <source>
        <dbReference type="PROSITE" id="PS50885"/>
    </source>
</evidence>
<dbReference type="Pfam" id="PF00015">
    <property type="entry name" value="MCPsignal"/>
    <property type="match status" value="1"/>
</dbReference>
<protein>
    <submittedName>
        <fullName evidence="14">Methyl-accepting chemotaxis protein</fullName>
    </submittedName>
</protein>
<feature type="domain" description="Methyl-accepting transducer" evidence="12">
    <location>
        <begin position="364"/>
        <end position="600"/>
    </location>
</feature>
<organism evidence="14">
    <name type="scientific">Vibrio sp. HB236076</name>
    <dbReference type="NCBI Taxonomy" id="3232307"/>
    <lineage>
        <taxon>Bacteria</taxon>
        <taxon>Pseudomonadati</taxon>
        <taxon>Pseudomonadota</taxon>
        <taxon>Gammaproteobacteria</taxon>
        <taxon>Vibrionales</taxon>
        <taxon>Vibrionaceae</taxon>
        <taxon>Vibrio</taxon>
    </lineage>
</organism>
<evidence type="ECO:0000256" key="6">
    <source>
        <dbReference type="ARBA" id="ARBA00022989"/>
    </source>
</evidence>
<dbReference type="RefSeq" id="WP_306100377.1">
    <property type="nucleotide sequence ID" value="NZ_CP162601.1"/>
</dbReference>
<dbReference type="Gene3D" id="1.10.287.950">
    <property type="entry name" value="Methyl-accepting chemotaxis protein"/>
    <property type="match status" value="1"/>
</dbReference>
<comment type="subcellular location">
    <subcellularLocation>
        <location evidence="1">Cell inner membrane</location>
    </subcellularLocation>
    <subcellularLocation>
        <location evidence="2">Cell membrane</location>
        <topology evidence="2">Multi-pass membrane protein</topology>
    </subcellularLocation>
</comment>
<keyword evidence="8 10" id="KW-0807">Transducer</keyword>
<feature type="transmembrane region" description="Helical" evidence="11">
    <location>
        <begin position="286"/>
        <end position="308"/>
    </location>
</feature>
<gene>
    <name evidence="14" type="ORF">AB0763_08790</name>
</gene>
<dbReference type="PRINTS" id="PR00260">
    <property type="entry name" value="CHEMTRNSDUCR"/>
</dbReference>
<dbReference type="InterPro" id="IPR004090">
    <property type="entry name" value="Chemotax_Me-accpt_rcpt"/>
</dbReference>
<evidence type="ECO:0000256" key="5">
    <source>
        <dbReference type="ARBA" id="ARBA00022692"/>
    </source>
</evidence>
<dbReference type="SMART" id="SM00304">
    <property type="entry name" value="HAMP"/>
    <property type="match status" value="2"/>
</dbReference>
<dbReference type="InterPro" id="IPR029151">
    <property type="entry name" value="Sensor-like_sf"/>
</dbReference>
<accession>A0AB39H8I4</accession>
<dbReference type="CDD" id="cd11386">
    <property type="entry name" value="MCP_signal"/>
    <property type="match status" value="1"/>
</dbReference>
<keyword evidence="4" id="KW-0145">Chemotaxis</keyword>
<evidence type="ECO:0000256" key="10">
    <source>
        <dbReference type="PROSITE-ProRule" id="PRU00284"/>
    </source>
</evidence>
<dbReference type="PROSITE" id="PS50111">
    <property type="entry name" value="CHEMOTAXIS_TRANSDUC_2"/>
    <property type="match status" value="1"/>
</dbReference>
<dbReference type="EMBL" id="CP162601">
    <property type="protein sequence ID" value="XDK24319.1"/>
    <property type="molecule type" value="Genomic_DNA"/>
</dbReference>
<dbReference type="InterPro" id="IPR033479">
    <property type="entry name" value="dCache_1"/>
</dbReference>
<dbReference type="PANTHER" id="PTHR32089:SF112">
    <property type="entry name" value="LYSOZYME-LIKE PROTEIN-RELATED"/>
    <property type="match status" value="1"/>
</dbReference>
<evidence type="ECO:0000256" key="2">
    <source>
        <dbReference type="ARBA" id="ARBA00004651"/>
    </source>
</evidence>
<dbReference type="PROSITE" id="PS50885">
    <property type="entry name" value="HAMP"/>
    <property type="match status" value="1"/>
</dbReference>
<dbReference type="GO" id="GO:0005886">
    <property type="term" value="C:plasma membrane"/>
    <property type="evidence" value="ECO:0007669"/>
    <property type="project" value="UniProtKB-SubCell"/>
</dbReference>
<proteinExistence type="inferred from homology"/>
<dbReference type="KEGG" id="vih:AB0763_08790"/>
<dbReference type="SUPFAM" id="SSF103190">
    <property type="entry name" value="Sensory domain-like"/>
    <property type="match status" value="1"/>
</dbReference>
<comment type="similarity">
    <text evidence="9">Belongs to the methyl-accepting chemotaxis (MCP) protein family.</text>
</comment>
<dbReference type="GO" id="GO:0007165">
    <property type="term" value="P:signal transduction"/>
    <property type="evidence" value="ECO:0007669"/>
    <property type="project" value="UniProtKB-KW"/>
</dbReference>
<name>A0AB39H8I4_9VIBR</name>
<dbReference type="PANTHER" id="PTHR32089">
    <property type="entry name" value="METHYL-ACCEPTING CHEMOTAXIS PROTEIN MCPB"/>
    <property type="match status" value="1"/>
</dbReference>
<dbReference type="Pfam" id="PF02743">
    <property type="entry name" value="dCache_1"/>
    <property type="match status" value="1"/>
</dbReference>
<dbReference type="CDD" id="cd06225">
    <property type="entry name" value="HAMP"/>
    <property type="match status" value="1"/>
</dbReference>
<dbReference type="SUPFAM" id="SSF58104">
    <property type="entry name" value="Methyl-accepting chemotaxis protein (MCP) signaling domain"/>
    <property type="match status" value="1"/>
</dbReference>